<keyword evidence="3" id="KW-1185">Reference proteome</keyword>
<dbReference type="RefSeq" id="WP_145050346.1">
    <property type="nucleotide sequence ID" value="NZ_CP036433.1"/>
</dbReference>
<evidence type="ECO:0000313" key="2">
    <source>
        <dbReference type="EMBL" id="QDU93492.1"/>
    </source>
</evidence>
<dbReference type="PIRSF" id="PIRSF012641">
    <property type="entry name" value="UCP012641"/>
    <property type="match status" value="1"/>
</dbReference>
<dbReference type="InterPro" id="IPR031321">
    <property type="entry name" value="UCP012641"/>
</dbReference>
<gene>
    <name evidence="2" type="ORF">Pla8534_12720</name>
</gene>
<evidence type="ECO:0000313" key="3">
    <source>
        <dbReference type="Proteomes" id="UP000317648"/>
    </source>
</evidence>
<dbReference type="Gene3D" id="3.40.390.70">
    <property type="match status" value="1"/>
</dbReference>
<name>A0A518DNS6_9BACT</name>
<feature type="domain" description="Zinc-ribbon" evidence="1">
    <location>
        <begin position="4"/>
        <end position="115"/>
    </location>
</feature>
<dbReference type="OrthoDB" id="256753at2"/>
<protein>
    <recommendedName>
        <fullName evidence="1">Zinc-ribbon domain-containing protein</fullName>
    </recommendedName>
</protein>
<proteinExistence type="predicted"/>
<dbReference type="KEGG" id="lcre:Pla8534_12720"/>
<dbReference type="InterPro" id="IPR011201">
    <property type="entry name" value="Zinc-ribbon_6_bact"/>
</dbReference>
<organism evidence="2 3">
    <name type="scientific">Lignipirellula cremea</name>
    <dbReference type="NCBI Taxonomy" id="2528010"/>
    <lineage>
        <taxon>Bacteria</taxon>
        <taxon>Pseudomonadati</taxon>
        <taxon>Planctomycetota</taxon>
        <taxon>Planctomycetia</taxon>
        <taxon>Pirellulales</taxon>
        <taxon>Pirellulaceae</taxon>
        <taxon>Lignipirellula</taxon>
    </lineage>
</organism>
<dbReference type="Proteomes" id="UP000317648">
    <property type="component" value="Chromosome"/>
</dbReference>
<dbReference type="EMBL" id="CP036433">
    <property type="protein sequence ID" value="QDU93492.1"/>
    <property type="molecule type" value="Genomic_DNA"/>
</dbReference>
<dbReference type="Pfam" id="PF10005">
    <property type="entry name" value="Zn_ribbon_DZR_6"/>
    <property type="match status" value="1"/>
</dbReference>
<accession>A0A518DNS6</accession>
<sequence>MKSYRCSCGNTLFFDSVRCVACGLDCGWCDECQTVSALVVGEPVVSEPVAGEPVATAAAGLRCANPDCGCEVRLCENRIDYAACNAYFSPSDEDIETEEGHCRSCRLTTDIPDLSIPGNLEHWKSLEAAKRRLLYQLNSLHLPYDAFDEAEPPLSFQFLADQPDEPFMTGHANGVIAINIKEAMPVEREASRLAFGELHRTLIGHFRHEVGHYFWMTLIAEKDYAAFVEVFGDDQDPPYSEAMPAYYDRDPGFEWAENYISRYASAHPWEDFAETSAFYLDMCGVLDTARYQMPQQFKKSPTNKESLLYDFDAMLDDYRRLGVIFNEVNRAMGLTDLLPEVVSKPVAEKLRYVHKIYGEPTAPLHRVKKRGRKAVARLSKSAAEKTAPINPPVAS</sequence>
<dbReference type="Pfam" id="PF15887">
    <property type="entry name" value="Peptidase_Mx"/>
    <property type="match status" value="1"/>
</dbReference>
<evidence type="ECO:0000259" key="1">
    <source>
        <dbReference type="Pfam" id="PF10005"/>
    </source>
</evidence>
<dbReference type="AlphaFoldDB" id="A0A518DNS6"/>
<reference evidence="2 3" key="1">
    <citation type="submission" date="2019-02" db="EMBL/GenBank/DDBJ databases">
        <title>Deep-cultivation of Planctomycetes and their phenomic and genomic characterization uncovers novel biology.</title>
        <authorList>
            <person name="Wiegand S."/>
            <person name="Jogler M."/>
            <person name="Boedeker C."/>
            <person name="Pinto D."/>
            <person name="Vollmers J."/>
            <person name="Rivas-Marin E."/>
            <person name="Kohn T."/>
            <person name="Peeters S.H."/>
            <person name="Heuer A."/>
            <person name="Rast P."/>
            <person name="Oberbeckmann S."/>
            <person name="Bunk B."/>
            <person name="Jeske O."/>
            <person name="Meyerdierks A."/>
            <person name="Storesund J.E."/>
            <person name="Kallscheuer N."/>
            <person name="Luecker S."/>
            <person name="Lage O.M."/>
            <person name="Pohl T."/>
            <person name="Merkel B.J."/>
            <person name="Hornburger P."/>
            <person name="Mueller R.-W."/>
            <person name="Bruemmer F."/>
            <person name="Labrenz M."/>
            <person name="Spormann A.M."/>
            <person name="Op den Camp H."/>
            <person name="Overmann J."/>
            <person name="Amann R."/>
            <person name="Jetten M.S.M."/>
            <person name="Mascher T."/>
            <person name="Medema M.H."/>
            <person name="Devos D.P."/>
            <person name="Kaster A.-K."/>
            <person name="Ovreas L."/>
            <person name="Rohde M."/>
            <person name="Galperin M.Y."/>
            <person name="Jogler C."/>
        </authorList>
    </citation>
    <scope>NUCLEOTIDE SEQUENCE [LARGE SCALE GENOMIC DNA]</scope>
    <source>
        <strain evidence="2 3">Pla85_3_4</strain>
    </source>
</reference>